<feature type="domain" description="Methyltransferase" evidence="2">
    <location>
        <begin position="33"/>
        <end position="125"/>
    </location>
</feature>
<evidence type="ECO:0000313" key="4">
    <source>
        <dbReference type="Proteomes" id="UP000245362"/>
    </source>
</evidence>
<dbReference type="Pfam" id="PF13649">
    <property type="entry name" value="Methyltransf_25"/>
    <property type="match status" value="1"/>
</dbReference>
<accession>A0A2U3BAN5</accession>
<dbReference type="GO" id="GO:0008168">
    <property type="term" value="F:methyltransferase activity"/>
    <property type="evidence" value="ECO:0007669"/>
    <property type="project" value="UniProtKB-KW"/>
</dbReference>
<dbReference type="OrthoDB" id="9786503at2"/>
<dbReference type="GO" id="GO:0032259">
    <property type="term" value="P:methylation"/>
    <property type="evidence" value="ECO:0007669"/>
    <property type="project" value="UniProtKB-KW"/>
</dbReference>
<keyword evidence="3" id="KW-0489">Methyltransferase</keyword>
<evidence type="ECO:0000256" key="1">
    <source>
        <dbReference type="ARBA" id="ARBA00022679"/>
    </source>
</evidence>
<comment type="caution">
    <text evidence="3">The sequence shown here is derived from an EMBL/GenBank/DDBJ whole genome shotgun (WGS) entry which is preliminary data.</text>
</comment>
<dbReference type="PANTHER" id="PTHR43861">
    <property type="entry name" value="TRANS-ACONITATE 2-METHYLTRANSFERASE-RELATED"/>
    <property type="match status" value="1"/>
</dbReference>
<keyword evidence="4" id="KW-1185">Reference proteome</keyword>
<dbReference type="Gene3D" id="3.40.50.150">
    <property type="entry name" value="Vaccinia Virus protein VP39"/>
    <property type="match status" value="1"/>
</dbReference>
<dbReference type="CDD" id="cd02440">
    <property type="entry name" value="AdoMet_MTases"/>
    <property type="match status" value="1"/>
</dbReference>
<dbReference type="PANTHER" id="PTHR43861:SF3">
    <property type="entry name" value="PUTATIVE (AFU_ORTHOLOGUE AFUA_2G14390)-RELATED"/>
    <property type="match status" value="1"/>
</dbReference>
<protein>
    <submittedName>
        <fullName evidence="3">SAM-dependent methyltransferase</fullName>
    </submittedName>
</protein>
<dbReference type="InterPro" id="IPR041698">
    <property type="entry name" value="Methyltransf_25"/>
</dbReference>
<evidence type="ECO:0000313" key="3">
    <source>
        <dbReference type="EMBL" id="PWI33847.1"/>
    </source>
</evidence>
<dbReference type="RefSeq" id="WP_109319099.1">
    <property type="nucleotide sequence ID" value="NZ_QFWT01000003.1"/>
</dbReference>
<dbReference type="InterPro" id="IPR029063">
    <property type="entry name" value="SAM-dependent_MTases_sf"/>
</dbReference>
<name>A0A2U3BAN5_9VIBR</name>
<evidence type="ECO:0000259" key="2">
    <source>
        <dbReference type="Pfam" id="PF13649"/>
    </source>
</evidence>
<keyword evidence="1 3" id="KW-0808">Transferase</keyword>
<dbReference type="EMBL" id="QFWT01000003">
    <property type="protein sequence ID" value="PWI33847.1"/>
    <property type="molecule type" value="Genomic_DNA"/>
</dbReference>
<reference evidence="3 4" key="1">
    <citation type="submission" date="2018-05" db="EMBL/GenBank/DDBJ databases">
        <title>Vibrio limimaris sp. nov., isolated from marine sediment.</title>
        <authorList>
            <person name="Li C.-M."/>
        </authorList>
    </citation>
    <scope>NUCLEOTIDE SEQUENCE [LARGE SCALE GENOMIC DNA]</scope>
    <source>
        <strain evidence="3 4">E4404</strain>
    </source>
</reference>
<dbReference type="Proteomes" id="UP000245362">
    <property type="component" value="Unassembled WGS sequence"/>
</dbReference>
<proteinExistence type="predicted"/>
<gene>
    <name evidence="3" type="ORF">DI392_06500</name>
</gene>
<sequence>MWDAVYDVSDYVYGEQPNDFLRNNVNALPRGKVLCLADGEGRNSVFLAKLGFEVTAVDLSEVAIKKAKTLAQEHNVEIHFIHADLSEFDLGCNHWDAIVSIFCHLPPGLRRPVHAKVVKALKTNGVFLAESYTPKQLEFKTGGPSSADMMYSEKIISTELSELNFLLLEEKERFIQEGSKHNGDSHVVQVIARKESD</sequence>
<dbReference type="SUPFAM" id="SSF53335">
    <property type="entry name" value="S-adenosyl-L-methionine-dependent methyltransferases"/>
    <property type="match status" value="1"/>
</dbReference>
<organism evidence="3 4">
    <name type="scientific">Vibrio albus</name>
    <dbReference type="NCBI Taxonomy" id="2200953"/>
    <lineage>
        <taxon>Bacteria</taxon>
        <taxon>Pseudomonadati</taxon>
        <taxon>Pseudomonadota</taxon>
        <taxon>Gammaproteobacteria</taxon>
        <taxon>Vibrionales</taxon>
        <taxon>Vibrionaceae</taxon>
        <taxon>Vibrio</taxon>
    </lineage>
</organism>
<dbReference type="AlphaFoldDB" id="A0A2U3BAN5"/>